<keyword evidence="10" id="KW-1185">Reference proteome</keyword>
<evidence type="ECO:0000256" key="6">
    <source>
        <dbReference type="PROSITE-ProRule" id="PRU00433"/>
    </source>
</evidence>
<name>A0ABX0LHD9_9BURK</name>
<keyword evidence="7" id="KW-0732">Signal</keyword>
<keyword evidence="1" id="KW-0813">Transport</keyword>
<dbReference type="SUPFAM" id="SSF46626">
    <property type="entry name" value="Cytochrome c"/>
    <property type="match status" value="1"/>
</dbReference>
<evidence type="ECO:0000256" key="7">
    <source>
        <dbReference type="SAM" id="SignalP"/>
    </source>
</evidence>
<evidence type="ECO:0000256" key="2">
    <source>
        <dbReference type="ARBA" id="ARBA00022617"/>
    </source>
</evidence>
<evidence type="ECO:0000256" key="3">
    <source>
        <dbReference type="ARBA" id="ARBA00022723"/>
    </source>
</evidence>
<evidence type="ECO:0000259" key="8">
    <source>
        <dbReference type="PROSITE" id="PS51007"/>
    </source>
</evidence>
<dbReference type="Proteomes" id="UP000785613">
    <property type="component" value="Unassembled WGS sequence"/>
</dbReference>
<dbReference type="EMBL" id="VUYU01000006">
    <property type="protein sequence ID" value="NHZ34109.1"/>
    <property type="molecule type" value="Genomic_DNA"/>
</dbReference>
<proteinExistence type="predicted"/>
<evidence type="ECO:0000313" key="10">
    <source>
        <dbReference type="Proteomes" id="UP000785613"/>
    </source>
</evidence>
<evidence type="ECO:0000256" key="1">
    <source>
        <dbReference type="ARBA" id="ARBA00022448"/>
    </source>
</evidence>
<dbReference type="PANTHER" id="PTHR40942:SF4">
    <property type="entry name" value="CYTOCHROME C5"/>
    <property type="match status" value="1"/>
</dbReference>
<evidence type="ECO:0000256" key="4">
    <source>
        <dbReference type="ARBA" id="ARBA00022982"/>
    </source>
</evidence>
<dbReference type="PROSITE" id="PS51007">
    <property type="entry name" value="CYTC"/>
    <property type="match status" value="1"/>
</dbReference>
<dbReference type="PANTHER" id="PTHR40942">
    <property type="match status" value="1"/>
</dbReference>
<protein>
    <recommendedName>
        <fullName evidence="8">Cytochrome c domain-containing protein</fullName>
    </recommendedName>
</protein>
<feature type="domain" description="Cytochrome c" evidence="8">
    <location>
        <begin position="172"/>
        <end position="252"/>
    </location>
</feature>
<dbReference type="SUPFAM" id="SSF81901">
    <property type="entry name" value="HCP-like"/>
    <property type="match status" value="1"/>
</dbReference>
<dbReference type="InterPro" id="IPR009056">
    <property type="entry name" value="Cyt_c-like_dom"/>
</dbReference>
<dbReference type="InterPro" id="IPR002323">
    <property type="entry name" value="Cyt_CIE"/>
</dbReference>
<dbReference type="InterPro" id="IPR011990">
    <property type="entry name" value="TPR-like_helical_dom_sf"/>
</dbReference>
<comment type="caution">
    <text evidence="9">The sequence shown here is derived from an EMBL/GenBank/DDBJ whole genome shotgun (WGS) entry which is preliminary data.</text>
</comment>
<gene>
    <name evidence="9" type="ORF">F0185_10985</name>
</gene>
<dbReference type="PRINTS" id="PR00607">
    <property type="entry name" value="CYTCHROMECIE"/>
</dbReference>
<accession>A0ABX0LHD9</accession>
<reference evidence="9 10" key="1">
    <citation type="submission" date="2019-09" db="EMBL/GenBank/DDBJ databases">
        <title>Taxonomy of Antarctic Massilia spp.: description of Massilia rubra sp. nov., Massilia aquatica sp. nov., Massilia mucilaginosa sp. nov., Massilia frigida sp. nov. isolated from streams, lakes and regoliths.</title>
        <authorList>
            <person name="Holochova P."/>
            <person name="Sedlacek I."/>
            <person name="Kralova S."/>
            <person name="Maslanova I."/>
            <person name="Busse H.-J."/>
            <person name="Stankova E."/>
            <person name="Vrbovska V."/>
            <person name="Kovarovic V."/>
            <person name="Bartak M."/>
            <person name="Svec P."/>
            <person name="Pantucek R."/>
        </authorList>
    </citation>
    <scope>NUCLEOTIDE SEQUENCE [LARGE SCALE GENOMIC DNA]</scope>
    <source>
        <strain evidence="9 10">CCM 8692</strain>
    </source>
</reference>
<organism evidence="9 10">
    <name type="scientific">Massilia rubra</name>
    <dbReference type="NCBI Taxonomy" id="2607910"/>
    <lineage>
        <taxon>Bacteria</taxon>
        <taxon>Pseudomonadati</taxon>
        <taxon>Pseudomonadota</taxon>
        <taxon>Betaproteobacteria</taxon>
        <taxon>Burkholderiales</taxon>
        <taxon>Oxalobacteraceae</taxon>
        <taxon>Telluria group</taxon>
        <taxon>Massilia</taxon>
    </lineage>
</organism>
<dbReference type="InterPro" id="IPR036909">
    <property type="entry name" value="Cyt_c-like_dom_sf"/>
</dbReference>
<keyword evidence="2 6" id="KW-0349">Heme</keyword>
<keyword evidence="5 6" id="KW-0408">Iron</keyword>
<sequence length="254" mass="27271">MLRSAMNTICKASLVSLAMFCILGSAGGAARASDESGEQLFRQEKFVAAERAWTKAARAGDLRAQYMLGLALISGRQFPLDEQRGLAYLAALSDRGHGDATYALYGYRLRKHLVSAADATALLEKAAAQGSVNAQAELELPSGERGLQMAGDELDLMVPARVSKLEAAGHAGALVRGRKVYEESCQVCHAQGLVNAPRPTDRPVWELRNKQGFDVLVKHAIDGFRAHPPKGGMPALTGDQVRDAVFYMSSGRSK</sequence>
<dbReference type="Gene3D" id="1.10.760.10">
    <property type="entry name" value="Cytochrome c-like domain"/>
    <property type="match status" value="1"/>
</dbReference>
<evidence type="ECO:0000313" key="9">
    <source>
        <dbReference type="EMBL" id="NHZ34109.1"/>
    </source>
</evidence>
<dbReference type="Pfam" id="PF13442">
    <property type="entry name" value="Cytochrome_CBB3"/>
    <property type="match status" value="1"/>
</dbReference>
<feature type="signal peptide" evidence="7">
    <location>
        <begin position="1"/>
        <end position="32"/>
    </location>
</feature>
<keyword evidence="3 6" id="KW-0479">Metal-binding</keyword>
<dbReference type="Gene3D" id="1.25.40.10">
    <property type="entry name" value="Tetratricopeptide repeat domain"/>
    <property type="match status" value="1"/>
</dbReference>
<evidence type="ECO:0000256" key="5">
    <source>
        <dbReference type="ARBA" id="ARBA00023004"/>
    </source>
</evidence>
<feature type="chain" id="PRO_5045578482" description="Cytochrome c domain-containing protein" evidence="7">
    <location>
        <begin position="33"/>
        <end position="254"/>
    </location>
</feature>
<keyword evidence="4" id="KW-0249">Electron transport</keyword>